<evidence type="ECO:0000259" key="2">
    <source>
        <dbReference type="Pfam" id="PF08547"/>
    </source>
</evidence>
<dbReference type="OrthoDB" id="426386at2759"/>
<evidence type="ECO:0000256" key="1">
    <source>
        <dbReference type="ARBA" id="ARBA00007884"/>
    </source>
</evidence>
<dbReference type="KEGG" id="pmac:106710809"/>
<sequence>MAILIPPVLVNELAKEIQPNMDDSSNTQDLPAEFEECNISLPEERYLFDFTKSDDVENWQEQSDTVRNVGMSKALLALHQNTQYRRAIFFALLNPQLNGAGFAGIRAIKTYNLTGYTKLQIKCRGQGQYNGFKVVLRHKGLNDEPNYSYEQYFQAPKDEFAIRTLPFSEFKAYYRGKRNNNSEPLDISQITSIGLQMYGGVYQPIKQKGPATLEIDWIRAV</sequence>
<dbReference type="InParanoid" id="A0A194RD39"/>
<dbReference type="Proteomes" id="UP000053240">
    <property type="component" value="Unassembled WGS sequence"/>
</dbReference>
<feature type="domain" description="NADH:ubiquinone oxidoreductase intermediate-associated protein 30" evidence="2">
    <location>
        <begin position="48"/>
        <end position="215"/>
    </location>
</feature>
<accession>A0A194RD39</accession>
<dbReference type="STRING" id="76193.A0A194RD39"/>
<dbReference type="SUPFAM" id="SSF49785">
    <property type="entry name" value="Galactose-binding domain-like"/>
    <property type="match status" value="1"/>
</dbReference>
<name>A0A194RD39_PAPMA</name>
<dbReference type="Pfam" id="PF08547">
    <property type="entry name" value="CIA30"/>
    <property type="match status" value="1"/>
</dbReference>
<keyword evidence="4" id="KW-1185">Reference proteome</keyword>
<gene>
    <name evidence="3" type="ORF">RR48_09217</name>
</gene>
<protein>
    <recommendedName>
        <fullName evidence="2">NADH:ubiquinone oxidoreductase intermediate-associated protein 30 domain-containing protein</fullName>
    </recommendedName>
</protein>
<evidence type="ECO:0000313" key="3">
    <source>
        <dbReference type="EMBL" id="KPJ15190.1"/>
    </source>
</evidence>
<dbReference type="GO" id="GO:0010257">
    <property type="term" value="P:NADH dehydrogenase complex assembly"/>
    <property type="evidence" value="ECO:0007669"/>
    <property type="project" value="TreeGrafter"/>
</dbReference>
<dbReference type="AlphaFoldDB" id="A0A194RD39"/>
<dbReference type="InterPro" id="IPR013857">
    <property type="entry name" value="NADH-UbQ_OxRdtase-assoc_prot30"/>
</dbReference>
<proteinExistence type="inferred from homology"/>
<dbReference type="PANTHER" id="PTHR13194">
    <property type="entry name" value="COMPLEX I INTERMEDIATE-ASSOCIATED PROTEIN 30"/>
    <property type="match status" value="1"/>
</dbReference>
<reference evidence="3 4" key="1">
    <citation type="journal article" date="2015" name="Nat. Commun.">
        <title>Outbred genome sequencing and CRISPR/Cas9 gene editing in butterflies.</title>
        <authorList>
            <person name="Li X."/>
            <person name="Fan D."/>
            <person name="Zhang W."/>
            <person name="Liu G."/>
            <person name="Zhang L."/>
            <person name="Zhao L."/>
            <person name="Fang X."/>
            <person name="Chen L."/>
            <person name="Dong Y."/>
            <person name="Chen Y."/>
            <person name="Ding Y."/>
            <person name="Zhao R."/>
            <person name="Feng M."/>
            <person name="Zhu Y."/>
            <person name="Feng Y."/>
            <person name="Jiang X."/>
            <person name="Zhu D."/>
            <person name="Xiang H."/>
            <person name="Feng X."/>
            <person name="Li S."/>
            <person name="Wang J."/>
            <person name="Zhang G."/>
            <person name="Kronforst M.R."/>
            <person name="Wang W."/>
        </authorList>
    </citation>
    <scope>NUCLEOTIDE SEQUENCE [LARGE SCALE GENOMIC DNA]</scope>
    <source>
        <strain evidence="3">Ya'a_city_454_Pm</strain>
        <tissue evidence="3">Whole body</tissue>
    </source>
</reference>
<dbReference type="PANTHER" id="PTHR13194:SF19">
    <property type="entry name" value="NAD(P)-BINDING ROSSMANN-FOLD SUPERFAMILY PROTEIN"/>
    <property type="match status" value="1"/>
</dbReference>
<dbReference type="InterPro" id="IPR008979">
    <property type="entry name" value="Galactose-bd-like_sf"/>
</dbReference>
<dbReference type="EMBL" id="KQ460398">
    <property type="protein sequence ID" value="KPJ15190.1"/>
    <property type="molecule type" value="Genomic_DNA"/>
</dbReference>
<dbReference type="InterPro" id="IPR039131">
    <property type="entry name" value="NDUFAF1"/>
</dbReference>
<evidence type="ECO:0000313" key="4">
    <source>
        <dbReference type="Proteomes" id="UP000053240"/>
    </source>
</evidence>
<organism evidence="3 4">
    <name type="scientific">Papilio machaon</name>
    <name type="common">Old World swallowtail butterfly</name>
    <dbReference type="NCBI Taxonomy" id="76193"/>
    <lineage>
        <taxon>Eukaryota</taxon>
        <taxon>Metazoa</taxon>
        <taxon>Ecdysozoa</taxon>
        <taxon>Arthropoda</taxon>
        <taxon>Hexapoda</taxon>
        <taxon>Insecta</taxon>
        <taxon>Pterygota</taxon>
        <taxon>Neoptera</taxon>
        <taxon>Endopterygota</taxon>
        <taxon>Lepidoptera</taxon>
        <taxon>Glossata</taxon>
        <taxon>Ditrysia</taxon>
        <taxon>Papilionoidea</taxon>
        <taxon>Papilionidae</taxon>
        <taxon>Papilioninae</taxon>
        <taxon>Papilio</taxon>
    </lineage>
</organism>
<dbReference type="GO" id="GO:0051082">
    <property type="term" value="F:unfolded protein binding"/>
    <property type="evidence" value="ECO:0007669"/>
    <property type="project" value="TreeGrafter"/>
</dbReference>
<dbReference type="FunCoup" id="A0A194RD39">
    <property type="interactions" value="172"/>
</dbReference>
<comment type="similarity">
    <text evidence="1">Belongs to the CIA30 family.</text>
</comment>